<dbReference type="Gene3D" id="3.10.450.50">
    <property type="match status" value="1"/>
</dbReference>
<dbReference type="InterPro" id="IPR037401">
    <property type="entry name" value="SnoaL-like"/>
</dbReference>
<dbReference type="Pfam" id="PF13474">
    <property type="entry name" value="SnoaL_3"/>
    <property type="match status" value="1"/>
</dbReference>
<accession>A0A1Q5ZXD6</accession>
<dbReference type="EMBL" id="MPPL01000001">
    <property type="protein sequence ID" value="OKS86420.1"/>
    <property type="molecule type" value="Genomic_DNA"/>
</dbReference>
<feature type="domain" description="SnoaL-like" evidence="2">
    <location>
        <begin position="30"/>
        <end position="152"/>
    </location>
</feature>
<keyword evidence="1" id="KW-0732">Signal</keyword>
<dbReference type="OrthoDB" id="582586at2"/>
<evidence type="ECO:0000313" key="4">
    <source>
        <dbReference type="Proteomes" id="UP000186720"/>
    </source>
</evidence>
<protein>
    <recommendedName>
        <fullName evidence="2">SnoaL-like domain-containing protein</fullName>
    </recommendedName>
</protein>
<sequence length="172" mass="19296">MKTATIILLIFALITPGIKAQTKEKDEKAVRETIARFGNSWAKGNFSDMVDYMTPDCNWINIVGMQWKGLKEVQYAHQFYVSSMFKGIVPQTLDSSIRFITPDVAIAYWKSHMPAFYPPDGVNRGGNKHDEADDIATIVLVKKSNKWYITSAQNVSVIAQAAPSNPVLHMDK</sequence>
<evidence type="ECO:0000256" key="1">
    <source>
        <dbReference type="SAM" id="SignalP"/>
    </source>
</evidence>
<dbReference type="Proteomes" id="UP000186720">
    <property type="component" value="Unassembled WGS sequence"/>
</dbReference>
<dbReference type="SUPFAM" id="SSF54427">
    <property type="entry name" value="NTF2-like"/>
    <property type="match status" value="1"/>
</dbReference>
<proteinExistence type="predicted"/>
<reference evidence="3 4" key="1">
    <citation type="submission" date="2016-11" db="EMBL/GenBank/DDBJ databases">
        <title>Whole Genome Sequencing of Mucilaginibacter polytrichastri RG4-7(T) isolated from the moss sample.</title>
        <authorList>
            <person name="Li Y."/>
        </authorList>
    </citation>
    <scope>NUCLEOTIDE SEQUENCE [LARGE SCALE GENOMIC DNA]</scope>
    <source>
        <strain evidence="3 4">RG4-7</strain>
    </source>
</reference>
<dbReference type="NCBIfam" id="TIGR02246">
    <property type="entry name" value="SgcJ/EcaC family oxidoreductase"/>
    <property type="match status" value="1"/>
</dbReference>
<evidence type="ECO:0000259" key="2">
    <source>
        <dbReference type="Pfam" id="PF13474"/>
    </source>
</evidence>
<dbReference type="STRING" id="1302689.RG47T_1876"/>
<dbReference type="InterPro" id="IPR011944">
    <property type="entry name" value="Steroid_delta5-4_isomerase"/>
</dbReference>
<dbReference type="InterPro" id="IPR032710">
    <property type="entry name" value="NTF2-like_dom_sf"/>
</dbReference>
<organism evidence="3 4">
    <name type="scientific">Mucilaginibacter polytrichastri</name>
    <dbReference type="NCBI Taxonomy" id="1302689"/>
    <lineage>
        <taxon>Bacteria</taxon>
        <taxon>Pseudomonadati</taxon>
        <taxon>Bacteroidota</taxon>
        <taxon>Sphingobacteriia</taxon>
        <taxon>Sphingobacteriales</taxon>
        <taxon>Sphingobacteriaceae</taxon>
        <taxon>Mucilaginibacter</taxon>
    </lineage>
</organism>
<dbReference type="AlphaFoldDB" id="A0A1Q5ZXD6"/>
<feature type="signal peptide" evidence="1">
    <location>
        <begin position="1"/>
        <end position="20"/>
    </location>
</feature>
<keyword evidence="4" id="KW-1185">Reference proteome</keyword>
<feature type="chain" id="PRO_5010210438" description="SnoaL-like domain-containing protein" evidence="1">
    <location>
        <begin position="21"/>
        <end position="172"/>
    </location>
</feature>
<name>A0A1Q5ZXD6_9SPHI</name>
<comment type="caution">
    <text evidence="3">The sequence shown here is derived from an EMBL/GenBank/DDBJ whole genome shotgun (WGS) entry which is preliminary data.</text>
</comment>
<dbReference type="RefSeq" id="WP_074489114.1">
    <property type="nucleotide sequence ID" value="NZ_FPAM01000030.1"/>
</dbReference>
<evidence type="ECO:0000313" key="3">
    <source>
        <dbReference type="EMBL" id="OKS86420.1"/>
    </source>
</evidence>
<gene>
    <name evidence="3" type="ORF">RG47T_1876</name>
</gene>